<keyword evidence="3" id="KW-1185">Reference proteome</keyword>
<evidence type="ECO:0000259" key="1">
    <source>
        <dbReference type="PROSITE" id="PS51767"/>
    </source>
</evidence>
<name>A0A1V2L3E4_CYBFA</name>
<dbReference type="InterPro" id="IPR033121">
    <property type="entry name" value="PEPTIDASE_A1"/>
</dbReference>
<dbReference type="Pfam" id="PF00026">
    <property type="entry name" value="Asp"/>
    <property type="match status" value="1"/>
</dbReference>
<sequence length="409" mass="44147">MNMYSIKDGVWFVDIAVGSDLQQMELRMSNLDFILANESNVEVGALGLGGNLDSDTSGYNFHFLDSLVDNGFINSSAYSVGSITNTSGKIVFGAVDTDMFVPPLVQFENIPYSYREDDIRYNYPIVPLSSILLRNDKGITVEVSNYDTPIPSLMDTRASYMYLPQATVVSLAVQVGAYYLPDSGVWFVKCAVKELDATLSFRFGNLTIDVSIARFISSLSTDSGDSVTFEDGSEACALRVLPDAFFGYSLIGMPVLQDTYMAFDVEGHNLAMAQANNDHYKSTLVKVDNYTSTTSSSASTNIPWESSEILSGTIPFAVPNNITDPLTFSYSYARLTDSAMEGMTAVYTSGVVFTGRVVNSTSRSDHSSTTSQTSSIKGDGGIGGNVLANDGMLLGVFASLSCLFLGLIL</sequence>
<proteinExistence type="predicted"/>
<dbReference type="VEuPathDB" id="FungiDB:BON22_3699"/>
<feature type="domain" description="Peptidase A1" evidence="1">
    <location>
        <begin position="1"/>
        <end position="273"/>
    </location>
</feature>
<evidence type="ECO:0000313" key="3">
    <source>
        <dbReference type="Proteomes" id="UP000189513"/>
    </source>
</evidence>
<dbReference type="AlphaFoldDB" id="A0A1V2L3E4"/>
<dbReference type="PROSITE" id="PS51767">
    <property type="entry name" value="PEPTIDASE_A1"/>
    <property type="match status" value="1"/>
</dbReference>
<protein>
    <submittedName>
        <fullName evidence="2">Aspartic proteinase yapsin-7</fullName>
    </submittedName>
</protein>
<evidence type="ECO:0000313" key="2">
    <source>
        <dbReference type="EMBL" id="ONH66412.1"/>
    </source>
</evidence>
<organism evidence="2 3">
    <name type="scientific">Cyberlindnera fabianii</name>
    <name type="common">Yeast</name>
    <name type="synonym">Hansenula fabianii</name>
    <dbReference type="NCBI Taxonomy" id="36022"/>
    <lineage>
        <taxon>Eukaryota</taxon>
        <taxon>Fungi</taxon>
        <taxon>Dikarya</taxon>
        <taxon>Ascomycota</taxon>
        <taxon>Saccharomycotina</taxon>
        <taxon>Saccharomycetes</taxon>
        <taxon>Phaffomycetales</taxon>
        <taxon>Phaffomycetaceae</taxon>
        <taxon>Cyberlindnera</taxon>
    </lineage>
</organism>
<dbReference type="Gene3D" id="2.40.70.10">
    <property type="entry name" value="Acid Proteases"/>
    <property type="match status" value="2"/>
</dbReference>
<dbReference type="InterPro" id="IPR021109">
    <property type="entry name" value="Peptidase_aspartic_dom_sf"/>
</dbReference>
<gene>
    <name evidence="2" type="ORF">BON22_3699</name>
</gene>
<accession>A0A1V2L3E4</accession>
<reference evidence="3" key="1">
    <citation type="journal article" date="2017" name="Genome Announc.">
        <title>Genome sequences of Cyberlindnera fabianii 65, Pichia kudriavzevii 129, and Saccharomyces cerevisiae 131 isolated from fermented masau fruits in Zimbabwe.</title>
        <authorList>
            <person name="van Rijswijck I.M.H."/>
            <person name="Derks M.F.L."/>
            <person name="Abee T."/>
            <person name="de Ridder D."/>
            <person name="Smid E.J."/>
        </authorList>
    </citation>
    <scope>NUCLEOTIDE SEQUENCE [LARGE SCALE GENOMIC DNA]</scope>
    <source>
        <strain evidence="3">65</strain>
    </source>
</reference>
<dbReference type="STRING" id="36022.A0A1V2L3E4"/>
<comment type="caution">
    <text evidence="2">The sequence shown here is derived from an EMBL/GenBank/DDBJ whole genome shotgun (WGS) entry which is preliminary data.</text>
</comment>
<dbReference type="Proteomes" id="UP000189513">
    <property type="component" value="Unassembled WGS sequence"/>
</dbReference>
<dbReference type="EMBL" id="MPUK01000007">
    <property type="protein sequence ID" value="ONH66412.1"/>
    <property type="molecule type" value="Genomic_DNA"/>
</dbReference>
<dbReference type="SUPFAM" id="SSF50630">
    <property type="entry name" value="Acid proteases"/>
    <property type="match status" value="1"/>
</dbReference>